<evidence type="ECO:0000256" key="1">
    <source>
        <dbReference type="PIRSR" id="PIRSR000440-1"/>
    </source>
</evidence>
<dbReference type="SMART" id="SM01059">
    <property type="entry name" value="CAT"/>
    <property type="match status" value="1"/>
</dbReference>
<name>A0AAE3QUF4_9BACT</name>
<dbReference type="InterPro" id="IPR023213">
    <property type="entry name" value="CAT-like_dom_sf"/>
</dbReference>
<evidence type="ECO:0000313" key="2">
    <source>
        <dbReference type="EMBL" id="MDJ1485667.1"/>
    </source>
</evidence>
<evidence type="ECO:0000313" key="3">
    <source>
        <dbReference type="Proteomes" id="UP001241110"/>
    </source>
</evidence>
<comment type="caution">
    <text evidence="2">The sequence shown here is derived from an EMBL/GenBank/DDBJ whole genome shotgun (WGS) entry which is preliminary data.</text>
</comment>
<dbReference type="EMBL" id="JASJOS010000022">
    <property type="protein sequence ID" value="MDJ1485667.1"/>
    <property type="molecule type" value="Genomic_DNA"/>
</dbReference>
<reference evidence="2" key="1">
    <citation type="submission" date="2023-05" db="EMBL/GenBank/DDBJ databases">
        <authorList>
            <person name="Zhang X."/>
        </authorList>
    </citation>
    <scope>NUCLEOTIDE SEQUENCE</scope>
    <source>
        <strain evidence="2">YF14B1</strain>
    </source>
</reference>
<accession>A0AAE3QUF4</accession>
<dbReference type="PANTHER" id="PTHR38474">
    <property type="entry name" value="SLR0299 PROTEIN"/>
    <property type="match status" value="1"/>
</dbReference>
<organism evidence="2 3">
    <name type="scientific">Xanthocytophaga flava</name>
    <dbReference type="NCBI Taxonomy" id="3048013"/>
    <lineage>
        <taxon>Bacteria</taxon>
        <taxon>Pseudomonadati</taxon>
        <taxon>Bacteroidota</taxon>
        <taxon>Cytophagia</taxon>
        <taxon>Cytophagales</taxon>
        <taxon>Rhodocytophagaceae</taxon>
        <taxon>Xanthocytophaga</taxon>
    </lineage>
</organism>
<dbReference type="Proteomes" id="UP001241110">
    <property type="component" value="Unassembled WGS sequence"/>
</dbReference>
<dbReference type="Pfam" id="PF00302">
    <property type="entry name" value="CAT"/>
    <property type="match status" value="1"/>
</dbReference>
<sequence>MRTELPLDQWNRKEHFQFFSGFDEPFFGIVAELDITYAYQKAKAANASFFLYYLYQTLKVVNAIEEFRYRIDEGKVYCYDTIHASPTISRDDTTFGFGFIEFKDTFESFLPGALTETEAVRQTSGLCLSDQTGRIDVIHFSAIPWTRFTGLTHARHFAYKDSVPKVSVGKYYTQHGKMLLPVAVNVHHGLMDGYHVGKFLSELQSLFDQ</sequence>
<dbReference type="SUPFAM" id="SSF52777">
    <property type="entry name" value="CoA-dependent acyltransferases"/>
    <property type="match status" value="1"/>
</dbReference>
<dbReference type="RefSeq" id="WP_313988533.1">
    <property type="nucleotide sequence ID" value="NZ_JASJOS010000022.1"/>
</dbReference>
<gene>
    <name evidence="2" type="ORF">QNI16_34580</name>
</gene>
<dbReference type="PIRSF" id="PIRSF000440">
    <property type="entry name" value="CAT"/>
    <property type="match status" value="1"/>
</dbReference>
<proteinExistence type="predicted"/>
<dbReference type="Gene3D" id="3.30.559.10">
    <property type="entry name" value="Chloramphenicol acetyltransferase-like domain"/>
    <property type="match status" value="1"/>
</dbReference>
<dbReference type="AlphaFoldDB" id="A0AAE3QUF4"/>
<protein>
    <submittedName>
        <fullName evidence="2">Chloramphenicol acetyltransferase</fullName>
    </submittedName>
</protein>
<dbReference type="InterPro" id="IPR001707">
    <property type="entry name" value="Cmp_AcTrfase"/>
</dbReference>
<dbReference type="GO" id="GO:0008811">
    <property type="term" value="F:chloramphenicol O-acetyltransferase activity"/>
    <property type="evidence" value="ECO:0007669"/>
    <property type="project" value="InterPro"/>
</dbReference>
<feature type="active site" description="Proton acceptor" evidence="1">
    <location>
        <position position="188"/>
    </location>
</feature>
<dbReference type="PANTHER" id="PTHR38474:SF1">
    <property type="entry name" value="SLR0299 PROTEIN"/>
    <property type="match status" value="1"/>
</dbReference>